<proteinExistence type="predicted"/>
<dbReference type="CAZy" id="GT4">
    <property type="family name" value="Glycosyltransferase Family 4"/>
</dbReference>
<name>B8DZD9_DICTD</name>
<dbReference type="PANTHER" id="PTHR12526:SF629">
    <property type="entry name" value="TEICHURONIC ACID BIOSYNTHESIS GLYCOSYLTRANSFERASE TUAH-RELATED"/>
    <property type="match status" value="1"/>
</dbReference>
<dbReference type="InParanoid" id="B8DZD9"/>
<dbReference type="eggNOG" id="COG0438">
    <property type="taxonomic scope" value="Bacteria"/>
</dbReference>
<dbReference type="HOGENOM" id="CLU_009583_36_1_0"/>
<dbReference type="KEGG" id="dtu:Dtur_0584"/>
<reference evidence="6" key="1">
    <citation type="journal article" date="2016" name="Front. Microbiol.">
        <title>The complete genome sequence of hyperthermophile Dictyoglomus turgidum DSM 6724 reveals a specialized carbohydrate fermentor.</title>
        <authorList>
            <person name="Brumm P.J."/>
            <person name="Gowda K."/>
            <person name="Robb F.T."/>
            <person name="Mead D.A."/>
        </authorList>
    </citation>
    <scope>NUCLEOTIDE SEQUENCE [LARGE SCALE GENOMIC DNA]</scope>
    <source>
        <strain evidence="6">DSM 6724 / Z-1310</strain>
    </source>
</reference>
<evidence type="ECO:0000313" key="5">
    <source>
        <dbReference type="EMBL" id="ACK41872.1"/>
    </source>
</evidence>
<protein>
    <submittedName>
        <fullName evidence="5">Glycosyl transferase group 1</fullName>
    </submittedName>
</protein>
<dbReference type="Proteomes" id="UP000007719">
    <property type="component" value="Chromosome"/>
</dbReference>
<dbReference type="GO" id="GO:0016757">
    <property type="term" value="F:glycosyltransferase activity"/>
    <property type="evidence" value="ECO:0007669"/>
    <property type="project" value="UniProtKB-KW"/>
</dbReference>
<dbReference type="STRING" id="515635.Dtur_0584"/>
<dbReference type="InterPro" id="IPR001296">
    <property type="entry name" value="Glyco_trans_1"/>
</dbReference>
<organism evidence="5 6">
    <name type="scientific">Dictyoglomus turgidum (strain DSM 6724 / Z-1310)</name>
    <dbReference type="NCBI Taxonomy" id="515635"/>
    <lineage>
        <taxon>Bacteria</taxon>
        <taxon>Pseudomonadati</taxon>
        <taxon>Dictyoglomota</taxon>
        <taxon>Dictyoglomia</taxon>
        <taxon>Dictyoglomales</taxon>
        <taxon>Dictyoglomaceae</taxon>
        <taxon>Dictyoglomus</taxon>
    </lineage>
</organism>
<dbReference type="Pfam" id="PF00534">
    <property type="entry name" value="Glycos_transf_1"/>
    <property type="match status" value="1"/>
</dbReference>
<keyword evidence="6" id="KW-1185">Reference proteome</keyword>
<dbReference type="SUPFAM" id="SSF53756">
    <property type="entry name" value="UDP-Glycosyltransferase/glycogen phosphorylase"/>
    <property type="match status" value="1"/>
</dbReference>
<keyword evidence="2 5" id="KW-0808">Transferase</keyword>
<gene>
    <name evidence="5" type="ordered locus">Dtur_0584</name>
</gene>
<evidence type="ECO:0000313" key="6">
    <source>
        <dbReference type="Proteomes" id="UP000007719"/>
    </source>
</evidence>
<dbReference type="EnsemblBacteria" id="ACK41872">
    <property type="protein sequence ID" value="ACK41872"/>
    <property type="gene ID" value="Dtur_0584"/>
</dbReference>
<evidence type="ECO:0000259" key="3">
    <source>
        <dbReference type="Pfam" id="PF00534"/>
    </source>
</evidence>
<keyword evidence="1" id="KW-0328">Glycosyltransferase</keyword>
<feature type="domain" description="Glycosyltransferase subfamily 4-like N-terminal" evidence="4">
    <location>
        <begin position="23"/>
        <end position="159"/>
    </location>
</feature>
<dbReference type="OrthoDB" id="9813214at2"/>
<evidence type="ECO:0000256" key="1">
    <source>
        <dbReference type="ARBA" id="ARBA00022676"/>
    </source>
</evidence>
<dbReference type="PANTHER" id="PTHR12526">
    <property type="entry name" value="GLYCOSYLTRANSFERASE"/>
    <property type="match status" value="1"/>
</dbReference>
<dbReference type="Pfam" id="PF13439">
    <property type="entry name" value="Glyco_transf_4"/>
    <property type="match status" value="1"/>
</dbReference>
<dbReference type="PATRIC" id="fig|515635.4.peg.619"/>
<feature type="domain" description="Glycosyl transferase family 1" evidence="3">
    <location>
        <begin position="183"/>
        <end position="348"/>
    </location>
</feature>
<dbReference type="InterPro" id="IPR028098">
    <property type="entry name" value="Glyco_trans_4-like_N"/>
</dbReference>
<evidence type="ECO:0000256" key="2">
    <source>
        <dbReference type="ARBA" id="ARBA00022679"/>
    </source>
</evidence>
<accession>B8DZD9</accession>
<evidence type="ECO:0000259" key="4">
    <source>
        <dbReference type="Pfam" id="PF13439"/>
    </source>
</evidence>
<dbReference type="AlphaFoldDB" id="B8DZD9"/>
<dbReference type="EMBL" id="CP001251">
    <property type="protein sequence ID" value="ACK41872.1"/>
    <property type="molecule type" value="Genomic_DNA"/>
</dbReference>
<sequence length="373" mass="42861">MKAKVCHITTVHSPFDVRIFHKECKTLAKSGYEVYLIAQHDKEEIVDGIHLIPLPIVRSRIRRMIYLPIRALKEALKLKANIYHFHDPELIPIGVLLKVFAKGKVIYDVHEDVPKQIMSKYWIPKKLRGIISFIVNLGEKKFSFLFDAIITATDDILKNFSFYRNAISIKNYPMLSKFLEVKGKEKKDDVFKIIYIGGLSKIRGISEVVKALEYVDSNKEVRLILCGKFSPIEYEKEVRNLKGFEKVDYLGWLEPDEVVNKLVDVDAGIVCLHPITNYVTALPVKLFEYMAAGLPVIASNFPLWREIVEGNNCGICVDPLNPKEIAEAIKYLIEHLDKAQKMGENGKKAVLEKYNWEKESEKLIKLYEDLLHG</sequence>
<dbReference type="RefSeq" id="WP_012582957.1">
    <property type="nucleotide sequence ID" value="NC_011661.1"/>
</dbReference>
<dbReference type="Gene3D" id="3.40.50.2000">
    <property type="entry name" value="Glycogen Phosphorylase B"/>
    <property type="match status" value="2"/>
</dbReference>
<dbReference type="CDD" id="cd03794">
    <property type="entry name" value="GT4_WbuB-like"/>
    <property type="match status" value="1"/>
</dbReference>